<dbReference type="OrthoDB" id="7967436at2759"/>
<keyword evidence="2" id="KW-1133">Transmembrane helix</keyword>
<keyword evidence="2" id="KW-0812">Transmembrane</keyword>
<feature type="compositionally biased region" description="Low complexity" evidence="1">
    <location>
        <begin position="295"/>
        <end position="309"/>
    </location>
</feature>
<name>A0A9P0ASH5_BRAAE</name>
<feature type="transmembrane region" description="Helical" evidence="2">
    <location>
        <begin position="112"/>
        <end position="136"/>
    </location>
</feature>
<feature type="transmembrane region" description="Helical" evidence="2">
    <location>
        <begin position="7"/>
        <end position="25"/>
    </location>
</feature>
<feature type="transmembrane region" description="Helical" evidence="2">
    <location>
        <begin position="142"/>
        <end position="167"/>
    </location>
</feature>
<evidence type="ECO:0000313" key="3">
    <source>
        <dbReference type="EMBL" id="CAH0547212.1"/>
    </source>
</evidence>
<evidence type="ECO:0000256" key="2">
    <source>
        <dbReference type="SAM" id="Phobius"/>
    </source>
</evidence>
<keyword evidence="4" id="KW-1185">Reference proteome</keyword>
<gene>
    <name evidence="3" type="ORF">MELIAE_LOCUS1248</name>
</gene>
<organism evidence="3 4">
    <name type="scientific">Brassicogethes aeneus</name>
    <name type="common">Rape pollen beetle</name>
    <name type="synonym">Meligethes aeneus</name>
    <dbReference type="NCBI Taxonomy" id="1431903"/>
    <lineage>
        <taxon>Eukaryota</taxon>
        <taxon>Metazoa</taxon>
        <taxon>Ecdysozoa</taxon>
        <taxon>Arthropoda</taxon>
        <taxon>Hexapoda</taxon>
        <taxon>Insecta</taxon>
        <taxon>Pterygota</taxon>
        <taxon>Neoptera</taxon>
        <taxon>Endopterygota</taxon>
        <taxon>Coleoptera</taxon>
        <taxon>Polyphaga</taxon>
        <taxon>Cucujiformia</taxon>
        <taxon>Nitidulidae</taxon>
        <taxon>Meligethinae</taxon>
        <taxon>Brassicogethes</taxon>
    </lineage>
</organism>
<dbReference type="EMBL" id="OV121132">
    <property type="protein sequence ID" value="CAH0547212.1"/>
    <property type="molecule type" value="Genomic_DNA"/>
</dbReference>
<feature type="region of interest" description="Disordered" evidence="1">
    <location>
        <begin position="289"/>
        <end position="312"/>
    </location>
</feature>
<keyword evidence="2" id="KW-0472">Membrane</keyword>
<accession>A0A9P0ASH5</accession>
<sequence>MCNIYVARLLAAIWTIIQTTFHLIWTVWGYYAYMCKTVPSHYYLVFVYLTYFYRNTCGKIKLEDDEFFIELDTDLKNGSINSSEYSMYNIVKEILRNASLPEEAFPAARTHIYIKILIVSDIVWVISAVLLFVGTLLNAKKIWALIVYGPWLILTGLMVVMDVLTAVHFGLDIINIRCFTNYLRFIGVENYNDFKYLDNVGSLNPVMPSIIFVCLSSRFFIFWIPNVYAFFCVLNAAIVAFQLGPKPGKSTAINLSNNIESSFNEINLNSSQARIRKWQLFYGAAETSKASAGPNDLDLNSNSRTSSLRNSRKKHVMLNEPPMIKILKRRPDTISSNGCGYSQNPWSYGTLPDHHKPKTNHKIHMANEVAEYGPGSKIMEFVSGGPKKYAYKVYIASTQEYKTIGKADYDVILNGEEENNYDTLPYGFLEAFDEDTEVKIINKEYFNFSFLEYTT</sequence>
<evidence type="ECO:0000256" key="1">
    <source>
        <dbReference type="SAM" id="MobiDB-lite"/>
    </source>
</evidence>
<proteinExistence type="predicted"/>
<reference evidence="3" key="1">
    <citation type="submission" date="2021-12" db="EMBL/GenBank/DDBJ databases">
        <authorList>
            <person name="King R."/>
        </authorList>
    </citation>
    <scope>NUCLEOTIDE SEQUENCE</scope>
</reference>
<dbReference type="AlphaFoldDB" id="A0A9P0ASH5"/>
<dbReference type="Proteomes" id="UP001154078">
    <property type="component" value="Chromosome 1"/>
</dbReference>
<feature type="transmembrane region" description="Helical" evidence="2">
    <location>
        <begin position="219"/>
        <end position="241"/>
    </location>
</feature>
<evidence type="ECO:0000313" key="4">
    <source>
        <dbReference type="Proteomes" id="UP001154078"/>
    </source>
</evidence>
<protein>
    <submittedName>
        <fullName evidence="3">Uncharacterized protein</fullName>
    </submittedName>
</protein>